<protein>
    <submittedName>
        <fullName evidence="1">Uncharacterized protein</fullName>
    </submittedName>
</protein>
<proteinExistence type="predicted"/>
<gene>
    <name evidence="1" type="ORF">D8779_10005</name>
</gene>
<keyword evidence="2" id="KW-1185">Reference proteome</keyword>
<sequence length="86" mass="9129">MMHADLIDQEDLRERLVALGLSIPPGVTAEQACEHAVSGLSPERAVALKRLVEELLGGSATVLPNVREAISRTLLPALVPRQSPPG</sequence>
<comment type="caution">
    <text evidence="1">The sequence shown here is derived from an EMBL/GenBank/DDBJ whole genome shotgun (WGS) entry which is preliminary data.</text>
</comment>
<dbReference type="AlphaFoldDB" id="A0A4T2A7H7"/>
<evidence type="ECO:0000313" key="1">
    <source>
        <dbReference type="EMBL" id="TIH10986.1"/>
    </source>
</evidence>
<name>A0A4T2A7H7_9PSED</name>
<dbReference type="Proteomes" id="UP000307541">
    <property type="component" value="Unassembled WGS sequence"/>
</dbReference>
<reference evidence="1 2" key="1">
    <citation type="submission" date="2018-10" db="EMBL/GenBank/DDBJ databases">
        <title>Pseudomonas leptonychotis sp. nov., isolated from Weddell seals in Antarctica.</title>
        <authorList>
            <person name="Novakova D."/>
            <person name="Svec P."/>
            <person name="Kralova S."/>
            <person name="Kristofova L."/>
            <person name="Zeman M."/>
            <person name="Pantucek R."/>
            <person name="Maslanova I."/>
            <person name="Sedlacek I."/>
        </authorList>
    </citation>
    <scope>NUCLEOTIDE SEQUENCE [LARGE SCALE GENOMIC DNA]</scope>
    <source>
        <strain evidence="1 2">CCM 8849</strain>
    </source>
</reference>
<accession>A0A4T2A7H7</accession>
<evidence type="ECO:0000313" key="2">
    <source>
        <dbReference type="Proteomes" id="UP000307541"/>
    </source>
</evidence>
<dbReference type="EMBL" id="RFLV01000001">
    <property type="protein sequence ID" value="TIH10986.1"/>
    <property type="molecule type" value="Genomic_DNA"/>
</dbReference>
<dbReference type="OrthoDB" id="6169664at2"/>
<dbReference type="RefSeq" id="WP_090244113.1">
    <property type="nucleotide sequence ID" value="NZ_CP173421.1"/>
</dbReference>
<organism evidence="1 2">
    <name type="scientific">Pseudomonas leptonychotis</name>
    <dbReference type="NCBI Taxonomy" id="2448482"/>
    <lineage>
        <taxon>Bacteria</taxon>
        <taxon>Pseudomonadati</taxon>
        <taxon>Pseudomonadota</taxon>
        <taxon>Gammaproteobacteria</taxon>
        <taxon>Pseudomonadales</taxon>
        <taxon>Pseudomonadaceae</taxon>
        <taxon>Pseudomonas</taxon>
    </lineage>
</organism>